<dbReference type="Gene3D" id="3.40.50.2300">
    <property type="match status" value="1"/>
</dbReference>
<dbReference type="PANTHER" id="PTHR44591:SF3">
    <property type="entry name" value="RESPONSE REGULATORY DOMAIN-CONTAINING PROTEIN"/>
    <property type="match status" value="1"/>
</dbReference>
<feature type="modified residue" description="4-aspartylphosphate" evidence="2">
    <location>
        <position position="80"/>
    </location>
</feature>
<dbReference type="InterPro" id="IPR011006">
    <property type="entry name" value="CheY-like_superfamily"/>
</dbReference>
<dbReference type="SUPFAM" id="SSF52172">
    <property type="entry name" value="CheY-like"/>
    <property type="match status" value="1"/>
</dbReference>
<dbReference type="Pfam" id="PF00072">
    <property type="entry name" value="Response_reg"/>
    <property type="match status" value="1"/>
</dbReference>
<dbReference type="SMART" id="SM00448">
    <property type="entry name" value="REC"/>
    <property type="match status" value="1"/>
</dbReference>
<dbReference type="InterPro" id="IPR050595">
    <property type="entry name" value="Bact_response_regulator"/>
</dbReference>
<evidence type="ECO:0000259" key="3">
    <source>
        <dbReference type="PROSITE" id="PS50110"/>
    </source>
</evidence>
<evidence type="ECO:0000256" key="2">
    <source>
        <dbReference type="PROSITE-ProRule" id="PRU00169"/>
    </source>
</evidence>
<reference evidence="5" key="1">
    <citation type="submission" date="2018-07" db="EMBL/GenBank/DDBJ databases">
        <title>Genome sequencing of Paracoccus sp. SC2-6.</title>
        <authorList>
            <person name="Heo J."/>
            <person name="Kim S.-J."/>
            <person name="Kwon S.-W."/>
        </authorList>
    </citation>
    <scope>NUCLEOTIDE SEQUENCE [LARGE SCALE GENOMIC DNA]</scope>
    <source>
        <strain evidence="5">SC2-6</strain>
    </source>
</reference>
<proteinExistence type="predicted"/>
<organism evidence="4 5">
    <name type="scientific">Paracoccus suum</name>
    <dbReference type="NCBI Taxonomy" id="2259340"/>
    <lineage>
        <taxon>Bacteria</taxon>
        <taxon>Pseudomonadati</taxon>
        <taxon>Pseudomonadota</taxon>
        <taxon>Alphaproteobacteria</taxon>
        <taxon>Rhodobacterales</taxon>
        <taxon>Paracoccaceae</taxon>
        <taxon>Paracoccus</taxon>
    </lineage>
</organism>
<evidence type="ECO:0000313" key="5">
    <source>
        <dbReference type="Proteomes" id="UP000252023"/>
    </source>
</evidence>
<dbReference type="OrthoDB" id="7831674at2"/>
<keyword evidence="5" id="KW-1185">Reference proteome</keyword>
<dbReference type="GO" id="GO:0000160">
    <property type="term" value="P:phosphorelay signal transduction system"/>
    <property type="evidence" value="ECO:0007669"/>
    <property type="project" value="InterPro"/>
</dbReference>
<dbReference type="EMBL" id="CP030918">
    <property type="protein sequence ID" value="AXC51004.1"/>
    <property type="molecule type" value="Genomic_DNA"/>
</dbReference>
<dbReference type="CDD" id="cd00156">
    <property type="entry name" value="REC"/>
    <property type="match status" value="1"/>
</dbReference>
<dbReference type="Proteomes" id="UP000252023">
    <property type="component" value="Chromosome"/>
</dbReference>
<accession>A0A344PNP9</accession>
<protein>
    <submittedName>
        <fullName evidence="4">Response regulator</fullName>
    </submittedName>
</protein>
<gene>
    <name evidence="4" type="ORF">DRW48_01915</name>
</gene>
<dbReference type="InterPro" id="IPR001789">
    <property type="entry name" value="Sig_transdc_resp-reg_receiver"/>
</dbReference>
<dbReference type="PROSITE" id="PS50110">
    <property type="entry name" value="RESPONSE_REGULATORY"/>
    <property type="match status" value="1"/>
</dbReference>
<name>A0A344PNP9_9RHOB</name>
<dbReference type="KEGG" id="pars:DRW48_01915"/>
<dbReference type="AlphaFoldDB" id="A0A344PNP9"/>
<evidence type="ECO:0000256" key="1">
    <source>
        <dbReference type="ARBA" id="ARBA00022553"/>
    </source>
</evidence>
<sequence length="249" mass="26499">MQLHVNKQPPEHPPAVAAPARTAARPLAGLTVLVVEDSRVASEAVRLICLRSGARIRRADCLASARRHLATYRPAVVLVDMGLPDGDGAELIRAIAHIAPRVPVILGISGEPAARGRALAAGAQDFLTKPVESVAVFQQTILNALPEDARPKGPRILPTELVVPDAAALRDDLAHAATLLEDGVERSDRTYLGRFVAGVARSAHDAALEDAAEVMLSDQARSTDRASPMPAVHRLQALLRKRLSDLRAV</sequence>
<dbReference type="PANTHER" id="PTHR44591">
    <property type="entry name" value="STRESS RESPONSE REGULATOR PROTEIN 1"/>
    <property type="match status" value="1"/>
</dbReference>
<evidence type="ECO:0000313" key="4">
    <source>
        <dbReference type="EMBL" id="AXC51004.1"/>
    </source>
</evidence>
<keyword evidence="1 2" id="KW-0597">Phosphoprotein</keyword>
<feature type="domain" description="Response regulatory" evidence="3">
    <location>
        <begin position="31"/>
        <end position="144"/>
    </location>
</feature>